<protein>
    <recommendedName>
        <fullName evidence="1">WDR36/Utp21 C-terminal domain-containing protein</fullName>
    </recommendedName>
</protein>
<evidence type="ECO:0000313" key="2">
    <source>
        <dbReference type="EMBL" id="RSM00974.1"/>
    </source>
</evidence>
<dbReference type="GO" id="GO:0032040">
    <property type="term" value="C:small-subunit processome"/>
    <property type="evidence" value="ECO:0007669"/>
    <property type="project" value="InterPro"/>
</dbReference>
<evidence type="ECO:0000259" key="1">
    <source>
        <dbReference type="Pfam" id="PF04192"/>
    </source>
</evidence>
<dbReference type="EMBL" id="NKCK01000088">
    <property type="protein sequence ID" value="RSM00974.1"/>
    <property type="molecule type" value="Genomic_DNA"/>
</dbReference>
<proteinExistence type="predicted"/>
<dbReference type="InterPro" id="IPR007319">
    <property type="entry name" value="WDR36/Utp21_C"/>
</dbReference>
<gene>
    <name evidence="2" type="ORF">CEP52_008777</name>
</gene>
<organism evidence="2 3">
    <name type="scientific">Fusarium oligoseptatum</name>
    <dbReference type="NCBI Taxonomy" id="2604345"/>
    <lineage>
        <taxon>Eukaryota</taxon>
        <taxon>Fungi</taxon>
        <taxon>Dikarya</taxon>
        <taxon>Ascomycota</taxon>
        <taxon>Pezizomycotina</taxon>
        <taxon>Sordariomycetes</taxon>
        <taxon>Hypocreomycetidae</taxon>
        <taxon>Hypocreales</taxon>
        <taxon>Nectriaceae</taxon>
        <taxon>Fusarium</taxon>
        <taxon>Fusarium solani species complex</taxon>
    </lineage>
</organism>
<dbReference type="Gene3D" id="2.130.10.10">
    <property type="entry name" value="YVTN repeat-like/Quinoprotein amine dehydrogenase"/>
    <property type="match status" value="1"/>
</dbReference>
<comment type="caution">
    <text evidence="2">The sequence shown here is derived from an EMBL/GenBank/DDBJ whole genome shotgun (WGS) entry which is preliminary data.</text>
</comment>
<dbReference type="InterPro" id="IPR015943">
    <property type="entry name" value="WD40/YVTN_repeat-like_dom_sf"/>
</dbReference>
<dbReference type="Proteomes" id="UP000287144">
    <property type="component" value="Unassembled WGS sequence"/>
</dbReference>
<dbReference type="GO" id="GO:0006364">
    <property type="term" value="P:rRNA processing"/>
    <property type="evidence" value="ECO:0007669"/>
    <property type="project" value="InterPro"/>
</dbReference>
<reference evidence="2 3" key="1">
    <citation type="submission" date="2017-06" db="EMBL/GenBank/DDBJ databases">
        <title>Comparative genomic analysis of Ambrosia Fusariam Clade fungi.</title>
        <authorList>
            <person name="Stajich J.E."/>
            <person name="Carrillo J."/>
            <person name="Kijimoto T."/>
            <person name="Eskalen A."/>
            <person name="O'Donnell K."/>
            <person name="Kasson M."/>
        </authorList>
    </citation>
    <scope>NUCLEOTIDE SEQUENCE [LARGE SCALE GENOMIC DNA]</scope>
    <source>
        <strain evidence="2 3">NRRL62579</strain>
    </source>
</reference>
<sequence length="248" mass="27617">MSVTGEYLAATIQDELGVTLWTNKALFKHVPTRQISEKEIGQVALPTVSGENNEGMLEGAFEEDQDEEDDTVVAPTIEQLSSELTTLSLARKNILAPKQQAEVEDDGKSRITKVEKARFEEVLSSKLQAGAATGTYDEFIEHLKSLSPSSADLELRSLSIGDGNEGSNELLHFIRALTARLKARRDYELTQAWMTVFLKLHFDVVMESEDLLAALSEWKEYQEKECSRLDGLVGYCSGVVTFLRNPRT</sequence>
<name>A0A428TFZ3_9HYPO</name>
<evidence type="ECO:0000313" key="3">
    <source>
        <dbReference type="Proteomes" id="UP000287144"/>
    </source>
</evidence>
<feature type="domain" description="WDR36/Utp21 C-terminal" evidence="1">
    <location>
        <begin position="98"/>
        <end position="244"/>
    </location>
</feature>
<dbReference type="PANTHER" id="PTHR22840">
    <property type="entry name" value="WD REPEAT-CONTAINING PROTEIN 36"/>
    <property type="match status" value="1"/>
</dbReference>
<dbReference type="PANTHER" id="PTHR22840:SF12">
    <property type="entry name" value="WD REPEAT-CONTAINING PROTEIN 36"/>
    <property type="match status" value="1"/>
</dbReference>
<dbReference type="Pfam" id="PF04192">
    <property type="entry name" value="Utp21"/>
    <property type="match status" value="1"/>
</dbReference>
<keyword evidence="3" id="KW-1185">Reference proteome</keyword>
<accession>A0A428TFZ3</accession>
<dbReference type="AlphaFoldDB" id="A0A428TFZ3"/>
<dbReference type="GO" id="GO:0034388">
    <property type="term" value="C:Pwp2p-containing subcomplex of 90S preribosome"/>
    <property type="evidence" value="ECO:0007669"/>
    <property type="project" value="TreeGrafter"/>
</dbReference>
<dbReference type="STRING" id="1325735.A0A428TFZ3"/>